<dbReference type="Proteomes" id="UP001281147">
    <property type="component" value="Unassembled WGS sequence"/>
</dbReference>
<proteinExistence type="predicted"/>
<organism evidence="1 2">
    <name type="scientific">Vermiconidia calcicola</name>
    <dbReference type="NCBI Taxonomy" id="1690605"/>
    <lineage>
        <taxon>Eukaryota</taxon>
        <taxon>Fungi</taxon>
        <taxon>Dikarya</taxon>
        <taxon>Ascomycota</taxon>
        <taxon>Pezizomycotina</taxon>
        <taxon>Dothideomycetes</taxon>
        <taxon>Dothideomycetidae</taxon>
        <taxon>Mycosphaerellales</taxon>
        <taxon>Extremaceae</taxon>
        <taxon>Vermiconidia</taxon>
    </lineage>
</organism>
<comment type="caution">
    <text evidence="1">The sequence shown here is derived from an EMBL/GenBank/DDBJ whole genome shotgun (WGS) entry which is preliminary data.</text>
</comment>
<name>A0ACC3NDM4_9PEZI</name>
<dbReference type="EMBL" id="JAUTXU010000051">
    <property type="protein sequence ID" value="KAK3715112.1"/>
    <property type="molecule type" value="Genomic_DNA"/>
</dbReference>
<keyword evidence="2" id="KW-1185">Reference proteome</keyword>
<protein>
    <submittedName>
        <fullName evidence="1">Uncharacterized protein</fullName>
    </submittedName>
</protein>
<reference evidence="1" key="1">
    <citation type="submission" date="2023-07" db="EMBL/GenBank/DDBJ databases">
        <title>Black Yeasts Isolated from many extreme environments.</title>
        <authorList>
            <person name="Coleine C."/>
            <person name="Stajich J.E."/>
            <person name="Selbmann L."/>
        </authorList>
    </citation>
    <scope>NUCLEOTIDE SEQUENCE</scope>
    <source>
        <strain evidence="1">CCFEE 5714</strain>
    </source>
</reference>
<accession>A0ACC3NDM4</accession>
<evidence type="ECO:0000313" key="2">
    <source>
        <dbReference type="Proteomes" id="UP001281147"/>
    </source>
</evidence>
<evidence type="ECO:0000313" key="1">
    <source>
        <dbReference type="EMBL" id="KAK3715112.1"/>
    </source>
</evidence>
<gene>
    <name evidence="1" type="ORF">LTR37_007322</name>
</gene>
<sequence>MDPLESVLATAGSTKAAGSAGKGDSAGSRSQRRRVLAIGRGESFKLSNLNGKSNRESNGINFGTNKTHGETITEAGRAAGADKISIASDSSQKAIVVRQNVNVQYGD</sequence>